<keyword evidence="2" id="KW-1185">Reference proteome</keyword>
<protein>
    <submittedName>
        <fullName evidence="1">Uncharacterized protein</fullName>
    </submittedName>
</protein>
<reference evidence="1 2" key="1">
    <citation type="submission" date="2021-06" db="EMBL/GenBank/DDBJ databases">
        <title>Caerostris extrusa draft genome.</title>
        <authorList>
            <person name="Kono N."/>
            <person name="Arakawa K."/>
        </authorList>
    </citation>
    <scope>NUCLEOTIDE SEQUENCE [LARGE SCALE GENOMIC DNA]</scope>
</reference>
<organism evidence="1 2">
    <name type="scientific">Caerostris extrusa</name>
    <name type="common">Bark spider</name>
    <name type="synonym">Caerostris bankana</name>
    <dbReference type="NCBI Taxonomy" id="172846"/>
    <lineage>
        <taxon>Eukaryota</taxon>
        <taxon>Metazoa</taxon>
        <taxon>Ecdysozoa</taxon>
        <taxon>Arthropoda</taxon>
        <taxon>Chelicerata</taxon>
        <taxon>Arachnida</taxon>
        <taxon>Araneae</taxon>
        <taxon>Araneomorphae</taxon>
        <taxon>Entelegynae</taxon>
        <taxon>Araneoidea</taxon>
        <taxon>Araneidae</taxon>
        <taxon>Caerostris</taxon>
    </lineage>
</organism>
<dbReference type="AlphaFoldDB" id="A0AAV4QQI6"/>
<dbReference type="Proteomes" id="UP001054945">
    <property type="component" value="Unassembled WGS sequence"/>
</dbReference>
<proteinExistence type="predicted"/>
<comment type="caution">
    <text evidence="1">The sequence shown here is derived from an EMBL/GenBank/DDBJ whole genome shotgun (WGS) entry which is preliminary data.</text>
</comment>
<accession>A0AAV4QQI6</accession>
<evidence type="ECO:0000313" key="2">
    <source>
        <dbReference type="Proteomes" id="UP001054945"/>
    </source>
</evidence>
<sequence length="189" mass="21320">MILFQENAASQNSICIIIPGLHGTSKNEDIRSPLIRHWSYFQKALIRLEDVPLITPALLLVQASPTVLLVYKIVTDLLQVVLDWKYFYVDFNFTLRDCCLSEARWVVSPTLNFKRGCPAIPPDRGYLTLLCRILAAIPLFLVSFCASIVSDSTAHLLGRGTPVLNERTFGYNFGNSVTLLLRWGGLRFM</sequence>
<dbReference type="EMBL" id="BPLR01006602">
    <property type="protein sequence ID" value="GIY11069.1"/>
    <property type="molecule type" value="Genomic_DNA"/>
</dbReference>
<evidence type="ECO:0000313" key="1">
    <source>
        <dbReference type="EMBL" id="GIY11069.1"/>
    </source>
</evidence>
<name>A0AAV4QQI6_CAEEX</name>
<gene>
    <name evidence="1" type="ORF">CEXT_124801</name>
</gene>